<evidence type="ECO:0000313" key="3">
    <source>
        <dbReference type="EMBL" id="KAA6416275.1"/>
    </source>
</evidence>
<evidence type="ECO:0000313" key="4">
    <source>
        <dbReference type="EMBL" id="SLM37722.1"/>
    </source>
</evidence>
<dbReference type="EMBL" id="VXIT01000001">
    <property type="protein sequence ID" value="KAA6416275.1"/>
    <property type="molecule type" value="Genomic_DNA"/>
</dbReference>
<evidence type="ECO:0000313" key="5">
    <source>
        <dbReference type="Proteomes" id="UP000192927"/>
    </source>
</evidence>
<gene>
    <name evidence="3" type="ORF">FRX48_00995</name>
</gene>
<dbReference type="AlphaFoldDB" id="A0A1W5D431"/>
<dbReference type="EMBL" id="FWEW01001850">
    <property type="protein sequence ID" value="SLM37722.1"/>
    <property type="molecule type" value="Genomic_DNA"/>
</dbReference>
<dbReference type="Proteomes" id="UP000192927">
    <property type="component" value="Unassembled WGS sequence"/>
</dbReference>
<feature type="region of interest" description="Disordered" evidence="1">
    <location>
        <begin position="33"/>
        <end position="57"/>
    </location>
</feature>
<dbReference type="SUPFAM" id="SSF54695">
    <property type="entry name" value="POZ domain"/>
    <property type="match status" value="1"/>
</dbReference>
<dbReference type="CDD" id="cd18186">
    <property type="entry name" value="BTB_POZ_ZBTB_KLHL-like"/>
    <property type="match status" value="1"/>
</dbReference>
<dbReference type="InterPro" id="IPR000210">
    <property type="entry name" value="BTB/POZ_dom"/>
</dbReference>
<proteinExistence type="predicted"/>
<reference evidence="4" key="1">
    <citation type="submission" date="2017-03" db="EMBL/GenBank/DDBJ databases">
        <authorList>
            <person name="Afonso C.L."/>
            <person name="Miller P.J."/>
            <person name="Scott M.A."/>
            <person name="Spackman E."/>
            <person name="Goraichik I."/>
            <person name="Dimitrov K.M."/>
            <person name="Suarez D.L."/>
            <person name="Swayne D.E."/>
        </authorList>
    </citation>
    <scope>NUCLEOTIDE SEQUENCE [LARGE SCALE GENOMIC DNA]</scope>
</reference>
<accession>A0A1W5D431</accession>
<dbReference type="Gene3D" id="3.30.710.10">
    <property type="entry name" value="Potassium Channel Kv1.1, Chain A"/>
    <property type="match status" value="1"/>
</dbReference>
<name>A0A1W5D431_9LECA</name>
<protein>
    <submittedName>
        <fullName evidence="4">BTB/POZ-like</fullName>
    </submittedName>
</protein>
<dbReference type="PANTHER" id="PTHR47843">
    <property type="entry name" value="BTB DOMAIN-CONTAINING PROTEIN-RELATED"/>
    <property type="match status" value="1"/>
</dbReference>
<evidence type="ECO:0000259" key="2">
    <source>
        <dbReference type="PROSITE" id="PS50097"/>
    </source>
</evidence>
<dbReference type="OrthoDB" id="194443at2759"/>
<reference evidence="5" key="2">
    <citation type="submission" date="2017-03" db="EMBL/GenBank/DDBJ databases">
        <authorList>
            <person name="Sharma R."/>
            <person name="Thines M."/>
        </authorList>
    </citation>
    <scope>NUCLEOTIDE SEQUENCE [LARGE SCALE GENOMIC DNA]</scope>
</reference>
<dbReference type="PROSITE" id="PS50097">
    <property type="entry name" value="BTB"/>
    <property type="match status" value="1"/>
</dbReference>
<reference evidence="3 6" key="3">
    <citation type="submission" date="2019-09" db="EMBL/GenBank/DDBJ databases">
        <title>The hologenome of the rock-dwelling lichen Lasallia pustulata.</title>
        <authorList>
            <person name="Greshake Tzovaras B."/>
            <person name="Segers F."/>
            <person name="Bicker A."/>
            <person name="Dal Grande F."/>
            <person name="Otte J."/>
            <person name="Hankeln T."/>
            <person name="Schmitt I."/>
            <person name="Ebersberger I."/>
        </authorList>
    </citation>
    <scope>NUCLEOTIDE SEQUENCE [LARGE SCALE GENOMIC DNA]</scope>
    <source>
        <strain evidence="3">A1-1</strain>
    </source>
</reference>
<sequence length="272" mass="31512">MFRRRLQDQVHSYYAQQQTDQHQHGRVTYFSGPREEQPRYRHCSTGDAPPMPMTGPKGLDQSLASSDLRSKFLYTDPLVVRVGRLSKRFMVHKNLVCRDSSFFKAACKGAFREAQSNEVKLPDDEPETFDNFVQWLYTRDFEKPATEVGGPDWECFFDTYVLADKLGAPKFSNYVMNVMVHEAETRWDQELSLPDAAAVCVAYENTPGSSPLRRFLVDLYCCNNRLEIPKHAVPDEFVMEIAFTLKRRSVESGPPRRPWSYDGHRYHLEVPE</sequence>
<evidence type="ECO:0000256" key="1">
    <source>
        <dbReference type="SAM" id="MobiDB-lite"/>
    </source>
</evidence>
<feature type="domain" description="BTB" evidence="2">
    <location>
        <begin position="76"/>
        <end position="145"/>
    </location>
</feature>
<dbReference type="PANTHER" id="PTHR47843:SF2">
    <property type="entry name" value="BTB DOMAIN-CONTAINING PROTEIN"/>
    <property type="match status" value="1"/>
</dbReference>
<evidence type="ECO:0000313" key="6">
    <source>
        <dbReference type="Proteomes" id="UP000324767"/>
    </source>
</evidence>
<organism evidence="4 5">
    <name type="scientific">Lasallia pustulata</name>
    <dbReference type="NCBI Taxonomy" id="136370"/>
    <lineage>
        <taxon>Eukaryota</taxon>
        <taxon>Fungi</taxon>
        <taxon>Dikarya</taxon>
        <taxon>Ascomycota</taxon>
        <taxon>Pezizomycotina</taxon>
        <taxon>Lecanoromycetes</taxon>
        <taxon>OSLEUM clade</taxon>
        <taxon>Umbilicariomycetidae</taxon>
        <taxon>Umbilicariales</taxon>
        <taxon>Umbilicariaceae</taxon>
        <taxon>Lasallia</taxon>
    </lineage>
</organism>
<dbReference type="InterPro" id="IPR011333">
    <property type="entry name" value="SKP1/BTB/POZ_sf"/>
</dbReference>
<dbReference type="Pfam" id="PF00651">
    <property type="entry name" value="BTB"/>
    <property type="match status" value="1"/>
</dbReference>
<dbReference type="Proteomes" id="UP000324767">
    <property type="component" value="Unassembled WGS sequence"/>
</dbReference>
<keyword evidence="5" id="KW-1185">Reference proteome</keyword>